<keyword evidence="1" id="KW-0732">Signal</keyword>
<evidence type="ECO:0000256" key="1">
    <source>
        <dbReference type="SAM" id="SignalP"/>
    </source>
</evidence>
<dbReference type="AlphaFoldDB" id="A0A7R8UHS4"/>
<gene>
    <name evidence="2" type="ORF">HERILL_LOCUS3994</name>
</gene>
<evidence type="ECO:0000313" key="3">
    <source>
        <dbReference type="Proteomes" id="UP000594454"/>
    </source>
</evidence>
<keyword evidence="3" id="KW-1185">Reference proteome</keyword>
<dbReference type="EMBL" id="LR899010">
    <property type="protein sequence ID" value="CAD7080858.1"/>
    <property type="molecule type" value="Genomic_DNA"/>
</dbReference>
<dbReference type="InParanoid" id="A0A7R8UHS4"/>
<feature type="signal peptide" evidence="1">
    <location>
        <begin position="1"/>
        <end position="16"/>
    </location>
</feature>
<dbReference type="Proteomes" id="UP000594454">
    <property type="component" value="Chromosome 2"/>
</dbReference>
<reference evidence="2 3" key="1">
    <citation type="submission" date="2020-11" db="EMBL/GenBank/DDBJ databases">
        <authorList>
            <person name="Wallbank WR R."/>
            <person name="Pardo Diaz C."/>
            <person name="Kozak K."/>
            <person name="Martin S."/>
            <person name="Jiggins C."/>
            <person name="Moest M."/>
            <person name="Warren A I."/>
            <person name="Generalovic N T."/>
            <person name="Byers J.R.P. K."/>
            <person name="Montejo-Kovacevich G."/>
            <person name="Yen C E."/>
        </authorList>
    </citation>
    <scope>NUCLEOTIDE SEQUENCE [LARGE SCALE GENOMIC DNA]</scope>
</reference>
<sequence>MKFAVVLLAVVAAASATPILPLASIGAPIAPALSVAPLAVDPLLPNVAISAPIVRSSIIAAPALAPAVAPLSLGLDPWAAPAVVDLWKKKRAA</sequence>
<feature type="chain" id="PRO_5030504059" evidence="1">
    <location>
        <begin position="17"/>
        <end position="93"/>
    </location>
</feature>
<accession>A0A7R8UHS4</accession>
<name>A0A7R8UHS4_HERIL</name>
<organism evidence="2 3">
    <name type="scientific">Hermetia illucens</name>
    <name type="common">Black soldier fly</name>
    <dbReference type="NCBI Taxonomy" id="343691"/>
    <lineage>
        <taxon>Eukaryota</taxon>
        <taxon>Metazoa</taxon>
        <taxon>Ecdysozoa</taxon>
        <taxon>Arthropoda</taxon>
        <taxon>Hexapoda</taxon>
        <taxon>Insecta</taxon>
        <taxon>Pterygota</taxon>
        <taxon>Neoptera</taxon>
        <taxon>Endopterygota</taxon>
        <taxon>Diptera</taxon>
        <taxon>Brachycera</taxon>
        <taxon>Stratiomyomorpha</taxon>
        <taxon>Stratiomyidae</taxon>
        <taxon>Hermetiinae</taxon>
        <taxon>Hermetia</taxon>
    </lineage>
</organism>
<protein>
    <submittedName>
        <fullName evidence="2">Uncharacterized protein</fullName>
    </submittedName>
</protein>
<proteinExistence type="predicted"/>
<evidence type="ECO:0000313" key="2">
    <source>
        <dbReference type="EMBL" id="CAD7080858.1"/>
    </source>
</evidence>